<evidence type="ECO:0000313" key="3">
    <source>
        <dbReference type="Proteomes" id="UP000053240"/>
    </source>
</evidence>
<keyword evidence="3" id="KW-1185">Reference proteome</keyword>
<dbReference type="Proteomes" id="UP000053240">
    <property type="component" value="Unassembled WGS sequence"/>
</dbReference>
<feature type="region of interest" description="Disordered" evidence="1">
    <location>
        <begin position="16"/>
        <end position="97"/>
    </location>
</feature>
<dbReference type="InParanoid" id="A0A0N0PE71"/>
<evidence type="ECO:0000313" key="2">
    <source>
        <dbReference type="EMBL" id="KPJ19285.1"/>
    </source>
</evidence>
<evidence type="ECO:0000256" key="1">
    <source>
        <dbReference type="SAM" id="MobiDB-lite"/>
    </source>
</evidence>
<sequence length="97" mass="10998">MVNLSELFLQLQEVNKRQMNVEESGNWKRRKTSRDDDTEDDQENEQEEGEGTQGDVNGDKAPNEEISKNLGPKTLAAPCEPALDRPLPDPDRSQIFN</sequence>
<protein>
    <submittedName>
        <fullName evidence="2">Uncharacterized protein</fullName>
    </submittedName>
</protein>
<proteinExistence type="predicted"/>
<dbReference type="EMBL" id="KQ459933">
    <property type="protein sequence ID" value="KPJ19285.1"/>
    <property type="molecule type" value="Genomic_DNA"/>
</dbReference>
<dbReference type="AlphaFoldDB" id="A0A0N0PE71"/>
<feature type="compositionally biased region" description="Acidic residues" evidence="1">
    <location>
        <begin position="36"/>
        <end position="50"/>
    </location>
</feature>
<gene>
    <name evidence="2" type="ORF">RR48_05927</name>
</gene>
<reference evidence="2 3" key="1">
    <citation type="journal article" date="2015" name="Nat. Commun.">
        <title>Outbred genome sequencing and CRISPR/Cas9 gene editing in butterflies.</title>
        <authorList>
            <person name="Li X."/>
            <person name="Fan D."/>
            <person name="Zhang W."/>
            <person name="Liu G."/>
            <person name="Zhang L."/>
            <person name="Zhao L."/>
            <person name="Fang X."/>
            <person name="Chen L."/>
            <person name="Dong Y."/>
            <person name="Chen Y."/>
            <person name="Ding Y."/>
            <person name="Zhao R."/>
            <person name="Feng M."/>
            <person name="Zhu Y."/>
            <person name="Feng Y."/>
            <person name="Jiang X."/>
            <person name="Zhu D."/>
            <person name="Xiang H."/>
            <person name="Feng X."/>
            <person name="Li S."/>
            <person name="Wang J."/>
            <person name="Zhang G."/>
            <person name="Kronforst M.R."/>
            <person name="Wang W."/>
        </authorList>
    </citation>
    <scope>NUCLEOTIDE SEQUENCE [LARGE SCALE GENOMIC DNA]</scope>
    <source>
        <strain evidence="2">Ya'a_city_454_Pm</strain>
        <tissue evidence="2">Whole body</tissue>
    </source>
</reference>
<feature type="compositionally biased region" description="Basic and acidic residues" evidence="1">
    <location>
        <begin position="57"/>
        <end position="67"/>
    </location>
</feature>
<name>A0A0N0PE71_PAPMA</name>
<feature type="compositionally biased region" description="Basic and acidic residues" evidence="1">
    <location>
        <begin position="82"/>
        <end position="97"/>
    </location>
</feature>
<organism evidence="2 3">
    <name type="scientific">Papilio machaon</name>
    <name type="common">Old World swallowtail butterfly</name>
    <dbReference type="NCBI Taxonomy" id="76193"/>
    <lineage>
        <taxon>Eukaryota</taxon>
        <taxon>Metazoa</taxon>
        <taxon>Ecdysozoa</taxon>
        <taxon>Arthropoda</taxon>
        <taxon>Hexapoda</taxon>
        <taxon>Insecta</taxon>
        <taxon>Pterygota</taxon>
        <taxon>Neoptera</taxon>
        <taxon>Endopterygota</taxon>
        <taxon>Lepidoptera</taxon>
        <taxon>Glossata</taxon>
        <taxon>Ditrysia</taxon>
        <taxon>Papilionoidea</taxon>
        <taxon>Papilionidae</taxon>
        <taxon>Papilioninae</taxon>
        <taxon>Papilio</taxon>
    </lineage>
</organism>
<accession>A0A0N0PE71</accession>